<evidence type="ECO:0000256" key="3">
    <source>
        <dbReference type="PIRSR" id="PIRSR005902-1"/>
    </source>
</evidence>
<dbReference type="Gene3D" id="3.20.20.140">
    <property type="entry name" value="Metal-dependent hydrolases"/>
    <property type="match status" value="1"/>
</dbReference>
<gene>
    <name evidence="4" type="ORF">COT77_03675</name>
</gene>
<feature type="binding site" evidence="3">
    <location>
        <position position="7"/>
    </location>
    <ligand>
        <name>a divalent metal cation</name>
        <dbReference type="ChEBI" id="CHEBI:60240"/>
        <label>1</label>
    </ligand>
</feature>
<feature type="binding site" evidence="3">
    <location>
        <position position="207"/>
    </location>
    <ligand>
        <name>a divalent metal cation</name>
        <dbReference type="ChEBI" id="CHEBI:60240"/>
        <label>1</label>
    </ligand>
</feature>
<dbReference type="GO" id="GO:0046872">
    <property type="term" value="F:metal ion binding"/>
    <property type="evidence" value="ECO:0007669"/>
    <property type="project" value="UniProtKB-KW"/>
</dbReference>
<name>A0A2M6WW72_9BACT</name>
<keyword evidence="2 4" id="KW-0378">Hydrolase</keyword>
<dbReference type="GO" id="GO:0016788">
    <property type="term" value="F:hydrolase activity, acting on ester bonds"/>
    <property type="evidence" value="ECO:0007669"/>
    <property type="project" value="InterPro"/>
</dbReference>
<dbReference type="SUPFAM" id="SSF51556">
    <property type="entry name" value="Metallo-dependent hydrolases"/>
    <property type="match status" value="1"/>
</dbReference>
<dbReference type="NCBIfam" id="TIGR00010">
    <property type="entry name" value="YchF/TatD family DNA exonuclease"/>
    <property type="match status" value="1"/>
</dbReference>
<dbReference type="CDD" id="cd01310">
    <property type="entry name" value="TatD_DNAse"/>
    <property type="match status" value="1"/>
</dbReference>
<comment type="caution">
    <text evidence="4">The sequence shown here is derived from an EMBL/GenBank/DDBJ whole genome shotgun (WGS) entry which is preliminary data.</text>
</comment>
<protein>
    <submittedName>
        <fullName evidence="4">Hydrolase TatD</fullName>
    </submittedName>
</protein>
<sequence length="262" mass="29409">MSLIDTHCHLNFGAFRNDYLKVAKSALEVGINKIIIVGSNAQTSKKAIFVAKEINNKAGRNFAFTAVGIHPMHVDEINKFQEISKIASDPSVVAIGETGFDFYHDVDKKTKSAQRDLFIKHIDLSAKTGKPLIIHNRLADLETEEILGAKSNLRAVFHCFSSDHKFAERMLKKGFFISLTGNVTYGNKKLKRVIEEVPLERIMTETDSPYIVPEPLRSSGINRNEPKYVIEVAKKIARVKDIELDVVSKVTTENALNFFIFS</sequence>
<dbReference type="PIRSF" id="PIRSF005902">
    <property type="entry name" value="DNase_TatD"/>
    <property type="match status" value="1"/>
</dbReference>
<dbReference type="InterPro" id="IPR001130">
    <property type="entry name" value="TatD-like"/>
</dbReference>
<feature type="binding site" evidence="3">
    <location>
        <position position="9"/>
    </location>
    <ligand>
        <name>a divalent metal cation</name>
        <dbReference type="ChEBI" id="CHEBI:60240"/>
        <label>1</label>
    </ligand>
</feature>
<keyword evidence="1 3" id="KW-0479">Metal-binding</keyword>
<dbReference type="PROSITE" id="PS01091">
    <property type="entry name" value="TATD_3"/>
    <property type="match status" value="1"/>
</dbReference>
<organism evidence="4 5">
    <name type="scientific">Candidatus Berkelbacteria bacterium CG10_big_fil_rev_8_21_14_0_10_41_12</name>
    <dbReference type="NCBI Taxonomy" id="1974513"/>
    <lineage>
        <taxon>Bacteria</taxon>
        <taxon>Candidatus Berkelbacteria</taxon>
    </lineage>
</organism>
<evidence type="ECO:0000256" key="2">
    <source>
        <dbReference type="ARBA" id="ARBA00022801"/>
    </source>
</evidence>
<dbReference type="PANTHER" id="PTHR46124">
    <property type="entry name" value="D-AMINOACYL-TRNA DEACYLASE"/>
    <property type="match status" value="1"/>
</dbReference>
<dbReference type="EMBL" id="PEZV01000041">
    <property type="protein sequence ID" value="PIT97054.1"/>
    <property type="molecule type" value="Genomic_DNA"/>
</dbReference>
<dbReference type="GO" id="GO:0004536">
    <property type="term" value="F:DNA nuclease activity"/>
    <property type="evidence" value="ECO:0007669"/>
    <property type="project" value="InterPro"/>
</dbReference>
<evidence type="ECO:0000313" key="5">
    <source>
        <dbReference type="Proteomes" id="UP000228596"/>
    </source>
</evidence>
<proteinExistence type="predicted"/>
<dbReference type="PANTHER" id="PTHR46124:SF2">
    <property type="entry name" value="D-AMINOACYL-TRNA DEACYLASE"/>
    <property type="match status" value="1"/>
</dbReference>
<dbReference type="FunFam" id="3.20.20.140:FF:000005">
    <property type="entry name" value="TatD family hydrolase"/>
    <property type="match status" value="1"/>
</dbReference>
<dbReference type="Proteomes" id="UP000228596">
    <property type="component" value="Unassembled WGS sequence"/>
</dbReference>
<evidence type="ECO:0000256" key="1">
    <source>
        <dbReference type="ARBA" id="ARBA00022723"/>
    </source>
</evidence>
<feature type="binding site" evidence="3">
    <location>
        <position position="158"/>
    </location>
    <ligand>
        <name>a divalent metal cation</name>
        <dbReference type="ChEBI" id="CHEBI:60240"/>
        <label>2</label>
    </ligand>
</feature>
<evidence type="ECO:0000313" key="4">
    <source>
        <dbReference type="EMBL" id="PIT97054.1"/>
    </source>
</evidence>
<dbReference type="Pfam" id="PF01026">
    <property type="entry name" value="TatD_DNase"/>
    <property type="match status" value="1"/>
</dbReference>
<dbReference type="InterPro" id="IPR032466">
    <property type="entry name" value="Metal_Hydrolase"/>
</dbReference>
<reference evidence="5" key="1">
    <citation type="submission" date="2017-09" db="EMBL/GenBank/DDBJ databases">
        <title>Depth-based differentiation of microbial function through sediment-hosted aquifers and enrichment of novel symbionts in the deep terrestrial subsurface.</title>
        <authorList>
            <person name="Probst A.J."/>
            <person name="Ladd B."/>
            <person name="Jarett J.K."/>
            <person name="Geller-Mcgrath D.E."/>
            <person name="Sieber C.M.K."/>
            <person name="Emerson J.B."/>
            <person name="Anantharaman K."/>
            <person name="Thomas B.C."/>
            <person name="Malmstrom R."/>
            <person name="Stieglmeier M."/>
            <person name="Klingl A."/>
            <person name="Woyke T."/>
            <person name="Ryan C.M."/>
            <person name="Banfield J.F."/>
        </authorList>
    </citation>
    <scope>NUCLEOTIDE SEQUENCE [LARGE SCALE GENOMIC DNA]</scope>
</reference>
<accession>A0A2M6WW72</accession>
<feature type="binding site" evidence="3">
    <location>
        <position position="135"/>
    </location>
    <ligand>
        <name>a divalent metal cation</name>
        <dbReference type="ChEBI" id="CHEBI:60240"/>
        <label>2</label>
    </ligand>
</feature>
<dbReference type="AlphaFoldDB" id="A0A2M6WW72"/>
<dbReference type="InterPro" id="IPR018228">
    <property type="entry name" value="DNase_TatD-rel_CS"/>
</dbReference>
<feature type="binding site" evidence="3">
    <location>
        <position position="97"/>
    </location>
    <ligand>
        <name>a divalent metal cation</name>
        <dbReference type="ChEBI" id="CHEBI:60240"/>
        <label>1</label>
    </ligand>
</feature>
<dbReference type="InterPro" id="IPR015991">
    <property type="entry name" value="TatD/YcfH-like"/>
</dbReference>
<dbReference type="PROSITE" id="PS01137">
    <property type="entry name" value="TATD_1"/>
    <property type="match status" value="1"/>
</dbReference>